<organism evidence="1 2">
    <name type="scientific">Microbacterium deminutum</name>
    <dbReference type="NCBI Taxonomy" id="344164"/>
    <lineage>
        <taxon>Bacteria</taxon>
        <taxon>Bacillati</taxon>
        <taxon>Actinomycetota</taxon>
        <taxon>Actinomycetes</taxon>
        <taxon>Micrococcales</taxon>
        <taxon>Microbacteriaceae</taxon>
        <taxon>Microbacterium</taxon>
    </lineage>
</organism>
<protein>
    <submittedName>
        <fullName evidence="1">Uncharacterized protein</fullName>
    </submittedName>
</protein>
<sequence length="59" mass="6133">MTVVTAAMTKSLPFGGLVHYANVSGPARGVEGGGEPGAELELRVLEFDAAQRRFSAELA</sequence>
<comment type="caution">
    <text evidence="1">The sequence shown here is derived from an EMBL/GenBank/DDBJ whole genome shotgun (WGS) entry which is preliminary data.</text>
</comment>
<keyword evidence="2" id="KW-1185">Reference proteome</keyword>
<dbReference type="Proteomes" id="UP001499933">
    <property type="component" value="Unassembled WGS sequence"/>
</dbReference>
<evidence type="ECO:0000313" key="1">
    <source>
        <dbReference type="EMBL" id="GAA1948556.1"/>
    </source>
</evidence>
<accession>A0ABN2QAS9</accession>
<dbReference type="EMBL" id="BAAAOG010000001">
    <property type="protein sequence ID" value="GAA1948556.1"/>
    <property type="molecule type" value="Genomic_DNA"/>
</dbReference>
<reference evidence="1 2" key="1">
    <citation type="journal article" date="2019" name="Int. J. Syst. Evol. Microbiol.">
        <title>The Global Catalogue of Microorganisms (GCM) 10K type strain sequencing project: providing services to taxonomists for standard genome sequencing and annotation.</title>
        <authorList>
            <consortium name="The Broad Institute Genomics Platform"/>
            <consortium name="The Broad Institute Genome Sequencing Center for Infectious Disease"/>
            <person name="Wu L."/>
            <person name="Ma J."/>
        </authorList>
    </citation>
    <scope>NUCLEOTIDE SEQUENCE [LARGE SCALE GENOMIC DNA]</scope>
    <source>
        <strain evidence="1 2">JCM 14901</strain>
    </source>
</reference>
<evidence type="ECO:0000313" key="2">
    <source>
        <dbReference type="Proteomes" id="UP001499933"/>
    </source>
</evidence>
<dbReference type="RefSeq" id="WP_344091439.1">
    <property type="nucleotide sequence ID" value="NZ_BAAAOG010000001.1"/>
</dbReference>
<gene>
    <name evidence="1" type="ORF">GCM10009776_08220</name>
</gene>
<proteinExistence type="predicted"/>
<name>A0ABN2QAS9_9MICO</name>